<dbReference type="GO" id="GO:0005525">
    <property type="term" value="F:GTP binding"/>
    <property type="evidence" value="ECO:0007669"/>
    <property type="project" value="UniProtKB-KW"/>
</dbReference>
<dbReference type="Gene3D" id="2.40.30.10">
    <property type="entry name" value="Translation factors"/>
    <property type="match status" value="1"/>
</dbReference>
<feature type="compositionally biased region" description="Basic residues" evidence="3">
    <location>
        <begin position="276"/>
        <end position="286"/>
    </location>
</feature>
<dbReference type="SUPFAM" id="SSF50465">
    <property type="entry name" value="EF-Tu/eEF-1alpha/eIF2-gamma C-terminal domain"/>
    <property type="match status" value="1"/>
</dbReference>
<keyword evidence="2" id="KW-0342">GTP-binding</keyword>
<organism evidence="5 6">
    <name type="scientific">Sinorhizobium medicae</name>
    <dbReference type="NCBI Taxonomy" id="110321"/>
    <lineage>
        <taxon>Bacteria</taxon>
        <taxon>Pseudomonadati</taxon>
        <taxon>Pseudomonadota</taxon>
        <taxon>Alphaproteobacteria</taxon>
        <taxon>Hyphomicrobiales</taxon>
        <taxon>Rhizobiaceae</taxon>
        <taxon>Sinorhizobium/Ensifer group</taxon>
        <taxon>Sinorhizobium</taxon>
    </lineage>
</organism>
<dbReference type="InterPro" id="IPR054696">
    <property type="entry name" value="GTP-eEF1A_C"/>
</dbReference>
<evidence type="ECO:0000313" key="6">
    <source>
        <dbReference type="Proteomes" id="UP000507954"/>
    </source>
</evidence>
<gene>
    <name evidence="5" type="ORF">EMEDMD4_1210009</name>
</gene>
<keyword evidence="5" id="KW-0808">Transferase</keyword>
<feature type="region of interest" description="Disordered" evidence="3">
    <location>
        <begin position="266"/>
        <end position="286"/>
    </location>
</feature>
<dbReference type="Pfam" id="PF22594">
    <property type="entry name" value="GTP-eEF1A_C"/>
    <property type="match status" value="1"/>
</dbReference>
<dbReference type="InterPro" id="IPR009001">
    <property type="entry name" value="Transl_elong_EF1A/Init_IF2_C"/>
</dbReference>
<evidence type="ECO:0000256" key="2">
    <source>
        <dbReference type="ARBA" id="ARBA00023134"/>
    </source>
</evidence>
<sequence>MSVRPIREEFRCGERGKLSRGMGSIFFGRVAAYMAPSSNRRQDWTCRCVPNAFDRWGENNNQLELSIYWLTSTVSSRQTRSSVKEIVTRYRDHVTAKEGEAVFFVFAVRASRRNTLVAPSSRPLVAGQFGAHVIWSDVNPIFPRRKYILWAKTDSASTVTLLNQQVNVYTSVHEAAISLSEVGVCNFSTHGPIAFDSYKDNKLATGDLIFVDGVTNATVAAPLIDFPLRRPRHQPLAGHGREQRRACSDAEAPCCPVIHQTFRRQHGDRKCTRQAPARRRQSHVSVRRRPLGPRGVAFTDADRVEDIGRVAERSSWWAFGADIAVPRQKAHGKRVAGEASSSEVLEDTPLEECARHGPKGLNERRLPADPECGRCLVLRSAR</sequence>
<accession>A0A508WVT6</accession>
<dbReference type="AlphaFoldDB" id="A0A508WVT6"/>
<dbReference type="GO" id="GO:0016740">
    <property type="term" value="F:transferase activity"/>
    <property type="evidence" value="ECO:0007669"/>
    <property type="project" value="UniProtKB-KW"/>
</dbReference>
<evidence type="ECO:0000256" key="3">
    <source>
        <dbReference type="SAM" id="MobiDB-lite"/>
    </source>
</evidence>
<feature type="domain" description="GTP-eEF1A C-terminal" evidence="4">
    <location>
        <begin position="128"/>
        <end position="224"/>
    </location>
</feature>
<proteinExistence type="predicted"/>
<dbReference type="Proteomes" id="UP000507954">
    <property type="component" value="Unassembled WGS sequence"/>
</dbReference>
<evidence type="ECO:0000259" key="4">
    <source>
        <dbReference type="Pfam" id="PF22594"/>
    </source>
</evidence>
<reference evidence="5 6" key="1">
    <citation type="submission" date="2019-06" db="EMBL/GenBank/DDBJ databases">
        <authorList>
            <person name="Le Quere A."/>
            <person name="Colella S."/>
        </authorList>
    </citation>
    <scope>NUCLEOTIDE SEQUENCE [LARGE SCALE GENOMIC DNA]</scope>
    <source>
        <strain evidence="5">EmedicaeMD41</strain>
    </source>
</reference>
<protein>
    <submittedName>
        <fullName evidence="5">GTPase-sulfate adenylate transferase subunit 1-like protein</fullName>
    </submittedName>
</protein>
<evidence type="ECO:0000313" key="5">
    <source>
        <dbReference type="EMBL" id="VTZ59751.1"/>
    </source>
</evidence>
<name>A0A508WVT6_9HYPH</name>
<keyword evidence="1" id="KW-0547">Nucleotide-binding</keyword>
<dbReference type="EMBL" id="CABFNB010000026">
    <property type="protein sequence ID" value="VTZ59751.1"/>
    <property type="molecule type" value="Genomic_DNA"/>
</dbReference>
<evidence type="ECO:0000256" key="1">
    <source>
        <dbReference type="ARBA" id="ARBA00022741"/>
    </source>
</evidence>